<keyword evidence="4" id="KW-1185">Reference proteome</keyword>
<feature type="compositionally biased region" description="Basic and acidic residues" evidence="1">
    <location>
        <begin position="149"/>
        <end position="164"/>
    </location>
</feature>
<proteinExistence type="predicted"/>
<reference evidence="4" key="1">
    <citation type="submission" date="2016-10" db="EMBL/GenBank/DDBJ databases">
        <authorList>
            <person name="Varghese N."/>
            <person name="Submissions S."/>
        </authorList>
    </citation>
    <scope>NUCLEOTIDE SEQUENCE [LARGE SCALE GENOMIC DNA]</scope>
    <source>
        <strain evidence="4">DSM 44945</strain>
    </source>
</reference>
<dbReference type="STRING" id="201973.SAMN04488025_105141"/>
<dbReference type="AlphaFoldDB" id="A0A1I2LPB2"/>
<dbReference type="Proteomes" id="UP000198661">
    <property type="component" value="Unassembled WGS sequence"/>
</dbReference>
<feature type="transmembrane region" description="Helical" evidence="2">
    <location>
        <begin position="226"/>
        <end position="248"/>
    </location>
</feature>
<dbReference type="GO" id="GO:0000428">
    <property type="term" value="C:DNA-directed RNA polymerase complex"/>
    <property type="evidence" value="ECO:0007669"/>
    <property type="project" value="UniProtKB-KW"/>
</dbReference>
<evidence type="ECO:0000313" key="4">
    <source>
        <dbReference type="Proteomes" id="UP000198661"/>
    </source>
</evidence>
<keyword evidence="2" id="KW-1133">Transmembrane helix</keyword>
<keyword evidence="2" id="KW-0472">Membrane</keyword>
<keyword evidence="3" id="KW-0240">DNA-directed RNA polymerase</keyword>
<accession>A0A1I2LPB2</accession>
<evidence type="ECO:0000313" key="3">
    <source>
        <dbReference type="EMBL" id="SFF80408.1"/>
    </source>
</evidence>
<dbReference type="InterPro" id="IPR024596">
    <property type="entry name" value="RNApol_su_b/EpuA"/>
</dbReference>
<name>A0A1I2LPB2_9BACL</name>
<feature type="compositionally biased region" description="Basic and acidic residues" evidence="1">
    <location>
        <begin position="176"/>
        <end position="190"/>
    </location>
</feature>
<keyword evidence="3" id="KW-0804">Transcription</keyword>
<feature type="compositionally biased region" description="Basic and acidic residues" evidence="1">
    <location>
        <begin position="103"/>
        <end position="140"/>
    </location>
</feature>
<organism evidence="3 4">
    <name type="scientific">Planifilum fulgidum</name>
    <dbReference type="NCBI Taxonomy" id="201973"/>
    <lineage>
        <taxon>Bacteria</taxon>
        <taxon>Bacillati</taxon>
        <taxon>Bacillota</taxon>
        <taxon>Bacilli</taxon>
        <taxon>Bacillales</taxon>
        <taxon>Thermoactinomycetaceae</taxon>
        <taxon>Planifilum</taxon>
    </lineage>
</organism>
<sequence length="271" mass="29557">MVDRDHRIPSDAVVQESSHTAGGKVSEDGGTTTVMWKKNTSMDGLRDSGGEDQPAPSLNKSVAAQQGDDKAGDRNHSSPPLKTKKETSEPPPRLPVGKMKWSQAEERAPDSGGKPRADGESRLETKGFPEAGKADRKSIPDNRTASPGREGKKGDSGKESSESPRKKKIPVGVLKWRKDEETDEVKKENSTGKGKVFRLPDFGKDEEEPGEEPSSAQRRLKKAVKVLWIPTLLFGSLLIGLMIGYAGLGGQSPLEVFDPDLWRHIYQMVYG</sequence>
<evidence type="ECO:0000256" key="2">
    <source>
        <dbReference type="SAM" id="Phobius"/>
    </source>
</evidence>
<feature type="compositionally biased region" description="Polar residues" evidence="1">
    <location>
        <begin position="29"/>
        <end position="42"/>
    </location>
</feature>
<feature type="region of interest" description="Disordered" evidence="1">
    <location>
        <begin position="1"/>
        <end position="217"/>
    </location>
</feature>
<feature type="compositionally biased region" description="Basic and acidic residues" evidence="1">
    <location>
        <begin position="67"/>
        <end position="76"/>
    </location>
</feature>
<protein>
    <submittedName>
        <fullName evidence="3">DNA-directed RNA polymerase subunit beta</fullName>
    </submittedName>
</protein>
<dbReference type="Pfam" id="PF11772">
    <property type="entry name" value="EpuA"/>
    <property type="match status" value="1"/>
</dbReference>
<gene>
    <name evidence="3" type="ORF">SAMN04488025_105141</name>
</gene>
<evidence type="ECO:0000256" key="1">
    <source>
        <dbReference type="SAM" id="MobiDB-lite"/>
    </source>
</evidence>
<dbReference type="EMBL" id="FOOK01000005">
    <property type="protein sequence ID" value="SFF80408.1"/>
    <property type="molecule type" value="Genomic_DNA"/>
</dbReference>
<dbReference type="OrthoDB" id="2991712at2"/>
<keyword evidence="2" id="KW-0812">Transmembrane</keyword>